<dbReference type="EnsemblMetazoa" id="G15883.1">
    <property type="protein sequence ID" value="G15883.1:cds"/>
    <property type="gene ID" value="G15883"/>
</dbReference>
<evidence type="ECO:0000256" key="5">
    <source>
        <dbReference type="ARBA" id="ARBA00023040"/>
    </source>
</evidence>
<dbReference type="PRINTS" id="PR00237">
    <property type="entry name" value="GPCRRHODOPSN"/>
</dbReference>
<keyword evidence="3 9" id="KW-0812">Transmembrane</keyword>
<dbReference type="GO" id="GO:0005886">
    <property type="term" value="C:plasma membrane"/>
    <property type="evidence" value="ECO:0007669"/>
    <property type="project" value="TreeGrafter"/>
</dbReference>
<evidence type="ECO:0000259" key="10">
    <source>
        <dbReference type="PROSITE" id="PS50262"/>
    </source>
</evidence>
<keyword evidence="4 9" id="KW-1133">Transmembrane helix</keyword>
<evidence type="ECO:0000313" key="12">
    <source>
        <dbReference type="Proteomes" id="UP000005408"/>
    </source>
</evidence>
<organism evidence="11 12">
    <name type="scientific">Magallana gigas</name>
    <name type="common">Pacific oyster</name>
    <name type="synonym">Crassostrea gigas</name>
    <dbReference type="NCBI Taxonomy" id="29159"/>
    <lineage>
        <taxon>Eukaryota</taxon>
        <taxon>Metazoa</taxon>
        <taxon>Spiralia</taxon>
        <taxon>Lophotrochozoa</taxon>
        <taxon>Mollusca</taxon>
        <taxon>Bivalvia</taxon>
        <taxon>Autobranchia</taxon>
        <taxon>Pteriomorphia</taxon>
        <taxon>Ostreida</taxon>
        <taxon>Ostreoidea</taxon>
        <taxon>Ostreidae</taxon>
        <taxon>Magallana</taxon>
    </lineage>
</organism>
<evidence type="ECO:0000256" key="3">
    <source>
        <dbReference type="ARBA" id="ARBA00022692"/>
    </source>
</evidence>
<keyword evidence="12" id="KW-1185">Reference proteome</keyword>
<dbReference type="GO" id="GO:0042923">
    <property type="term" value="F:neuropeptide binding"/>
    <property type="evidence" value="ECO:0007669"/>
    <property type="project" value="TreeGrafter"/>
</dbReference>
<keyword evidence="5" id="KW-0297">G-protein coupled receptor</keyword>
<dbReference type="PROSITE" id="PS50262">
    <property type="entry name" value="G_PROTEIN_RECEP_F1_2"/>
    <property type="match status" value="1"/>
</dbReference>
<evidence type="ECO:0000256" key="2">
    <source>
        <dbReference type="ARBA" id="ARBA00010663"/>
    </source>
</evidence>
<evidence type="ECO:0000313" key="11">
    <source>
        <dbReference type="EnsemblMetazoa" id="G15883.1:cds"/>
    </source>
</evidence>
<dbReference type="GO" id="GO:0043005">
    <property type="term" value="C:neuron projection"/>
    <property type="evidence" value="ECO:0007669"/>
    <property type="project" value="TreeGrafter"/>
</dbReference>
<feature type="transmembrane region" description="Helical" evidence="9">
    <location>
        <begin position="300"/>
        <end position="321"/>
    </location>
</feature>
<comment type="similarity">
    <text evidence="2">Belongs to the G-protein coupled receptor 1 family.</text>
</comment>
<dbReference type="InterPro" id="IPR017452">
    <property type="entry name" value="GPCR_Rhodpsn_7TM"/>
</dbReference>
<protein>
    <recommendedName>
        <fullName evidence="10">G-protein coupled receptors family 1 profile domain-containing protein</fullName>
    </recommendedName>
</protein>
<evidence type="ECO:0000256" key="6">
    <source>
        <dbReference type="ARBA" id="ARBA00023136"/>
    </source>
</evidence>
<feature type="transmembrane region" description="Helical" evidence="9">
    <location>
        <begin position="195"/>
        <end position="215"/>
    </location>
</feature>
<keyword evidence="8" id="KW-0807">Transducer</keyword>
<evidence type="ECO:0000256" key="7">
    <source>
        <dbReference type="ARBA" id="ARBA00023170"/>
    </source>
</evidence>
<dbReference type="Proteomes" id="UP000005408">
    <property type="component" value="Unassembled WGS sequence"/>
</dbReference>
<dbReference type="InterPro" id="IPR000276">
    <property type="entry name" value="GPCR_Rhodpsn"/>
</dbReference>
<keyword evidence="7" id="KW-0675">Receptor</keyword>
<dbReference type="AlphaFoldDB" id="A0A8W8IU97"/>
<dbReference type="GO" id="GO:0004983">
    <property type="term" value="F:neuropeptide Y receptor activity"/>
    <property type="evidence" value="ECO:0007669"/>
    <property type="project" value="InterPro"/>
</dbReference>
<dbReference type="InterPro" id="IPR000611">
    <property type="entry name" value="NPY_rcpt"/>
</dbReference>
<name>A0A8W8IU97_MAGGI</name>
<evidence type="ECO:0000256" key="9">
    <source>
        <dbReference type="SAM" id="Phobius"/>
    </source>
</evidence>
<dbReference type="Gene3D" id="1.20.1070.10">
    <property type="entry name" value="Rhodopsin 7-helix transmembrane proteins"/>
    <property type="match status" value="1"/>
</dbReference>
<evidence type="ECO:0000256" key="1">
    <source>
        <dbReference type="ARBA" id="ARBA00004141"/>
    </source>
</evidence>
<reference evidence="11" key="1">
    <citation type="submission" date="2022-08" db="UniProtKB">
        <authorList>
            <consortium name="EnsemblMetazoa"/>
        </authorList>
    </citation>
    <scope>IDENTIFICATION</scope>
    <source>
        <strain evidence="11">05x7-T-G4-1.051#20</strain>
    </source>
</reference>
<comment type="subcellular location">
    <subcellularLocation>
        <location evidence="1">Membrane</location>
        <topology evidence="1">Multi-pass membrane protein</topology>
    </subcellularLocation>
</comment>
<feature type="transmembrane region" description="Helical" evidence="9">
    <location>
        <begin position="80"/>
        <end position="105"/>
    </location>
</feature>
<dbReference type="PANTHER" id="PTHR24235">
    <property type="entry name" value="NEUROPEPTIDE Y RECEPTOR"/>
    <property type="match status" value="1"/>
</dbReference>
<dbReference type="PANTHER" id="PTHR24235:SF29">
    <property type="entry name" value="GH23382P"/>
    <property type="match status" value="1"/>
</dbReference>
<accession>A0A8W8IU97</accession>
<feature type="transmembrane region" description="Helical" evidence="9">
    <location>
        <begin position="333"/>
        <end position="358"/>
    </location>
</feature>
<dbReference type="Pfam" id="PF00001">
    <property type="entry name" value="7tm_1"/>
    <property type="match status" value="1"/>
</dbReference>
<evidence type="ECO:0000256" key="4">
    <source>
        <dbReference type="ARBA" id="ARBA00022989"/>
    </source>
</evidence>
<dbReference type="PRINTS" id="PR01012">
    <property type="entry name" value="NRPEPTIDEYR"/>
</dbReference>
<dbReference type="OrthoDB" id="9046662at2759"/>
<proteinExistence type="inferred from homology"/>
<sequence>MALRYDGNPAQQQSLMTNSQIYTLTDYEDELLKMTLPVMDKLDKFLSEADNATLILLFNDSSRKNHNGLFPNQVDSSSHIFLLVSFGILVVASFMSNIFVCCVIIRNKKMHTVTNMFMLNMAVSDLILVLLNVPLNLARHIMHEWTLGDSLCNLLNYSLMASVYVYSFTLTAIALDRHRVLLYPLHPRITKKKCLIVMFFIWTLSFTLAIPYGVFTEVRHVDIFVAQIQRCISNYPDPSVFWEQYVTVFTITLQYVLPLLIIGLAYCRVVHKLWLRTHLGVVTEVQRTIQINAKRRSIKLLIAVVVVFAICWMPLNLYHILTDFHPDTTVFHYNSTVFFICHWVAVSSTCINSILYCWMNPTFRSQLKPTCCGKPVTRNQFEQEYFDVYLQNVTSRQNVRYCTVNSSSSTDGPRTDRLLTKDFSYKISFKSKLKYNETYL</sequence>
<dbReference type="SUPFAM" id="SSF81321">
    <property type="entry name" value="Family A G protein-coupled receptor-like"/>
    <property type="match status" value="1"/>
</dbReference>
<feature type="domain" description="G-protein coupled receptors family 1 profile" evidence="10">
    <location>
        <begin position="96"/>
        <end position="356"/>
    </location>
</feature>
<dbReference type="OMA" id="RIMCHVS"/>
<evidence type="ECO:0000256" key="8">
    <source>
        <dbReference type="ARBA" id="ARBA00023224"/>
    </source>
</evidence>
<feature type="transmembrane region" description="Helical" evidence="9">
    <location>
        <begin position="245"/>
        <end position="267"/>
    </location>
</feature>
<feature type="transmembrane region" description="Helical" evidence="9">
    <location>
        <begin position="117"/>
        <end position="135"/>
    </location>
</feature>
<feature type="transmembrane region" description="Helical" evidence="9">
    <location>
        <begin position="155"/>
        <end position="175"/>
    </location>
</feature>
<keyword evidence="6 9" id="KW-0472">Membrane</keyword>